<proteinExistence type="predicted"/>
<dbReference type="EMBL" id="CP063687">
    <property type="protein sequence ID" value="QOY27089.1"/>
    <property type="molecule type" value="Genomic_DNA"/>
</dbReference>
<dbReference type="KEGG" id="bmp:NG74_03589"/>
<accession>A0A2D3DU80</accession>
<dbReference type="Pfam" id="PF09551">
    <property type="entry name" value="Spore_II_R"/>
    <property type="match status" value="1"/>
</dbReference>
<evidence type="ECO:0000313" key="2">
    <source>
        <dbReference type="EMBL" id="QOY27089.1"/>
    </source>
</evidence>
<evidence type="ECO:0000313" key="3">
    <source>
        <dbReference type="Proteomes" id="UP000587477"/>
    </source>
</evidence>
<gene>
    <name evidence="2" type="ORF">BACVE_002100</name>
</gene>
<organism evidence="2 3">
    <name type="scientific">Bacillus velezensis</name>
    <dbReference type="NCBI Taxonomy" id="492670"/>
    <lineage>
        <taxon>Bacteria</taxon>
        <taxon>Bacillati</taxon>
        <taxon>Bacillota</taxon>
        <taxon>Bacilli</taxon>
        <taxon>Bacillales</taxon>
        <taxon>Bacillaceae</taxon>
        <taxon>Bacillus</taxon>
        <taxon>Bacillus amyloliquefaciens group</taxon>
    </lineage>
</organism>
<protein>
    <submittedName>
        <fullName evidence="2">Uncharacterized protein</fullName>
    </submittedName>
</protein>
<dbReference type="RefSeq" id="WP_014419106.1">
    <property type="nucleotide sequence ID" value="NZ_AP024501.1"/>
</dbReference>
<sequence>MKQTMMICIYIFLLLSGALAGLTKEETARASADEPVVIPDEAIRLRILANSDNDEDQKLKRQIRDAVNKQITDWVKDITSIEEARRLIRSKLPEIKEIAKQTMKEKGAHQSVSVQFNKISFPTKLYGNMVYPAGKYEAILITLGNGEGANWWCVLFPPLCFLDFSNGEAVKDQEDGGQKQEETQKQTKKVLDDVKAKADKAKKEKKDDDDTEVKFFLVDWISDLFS</sequence>
<dbReference type="AlphaFoldDB" id="A0A1D9PPC1"/>
<reference evidence="3" key="1">
    <citation type="submission" date="2020-10" db="EMBL/GenBank/DDBJ databases">
        <title>Complete genome sequence of Bacillus velezensis NST6.</title>
        <authorList>
            <person name="Choi J."/>
        </authorList>
    </citation>
    <scope>NUCLEOTIDE SEQUENCE [LARGE SCALE GENOMIC DNA]</scope>
    <source>
        <strain evidence="3">NST6</strain>
    </source>
</reference>
<dbReference type="InterPro" id="IPR014202">
    <property type="entry name" value="Spore_II_R"/>
</dbReference>
<dbReference type="NCBIfam" id="TIGR02837">
    <property type="entry name" value="spore_II_R"/>
    <property type="match status" value="1"/>
</dbReference>
<dbReference type="STRING" id="1155777.BANAU_3602"/>
<feature type="region of interest" description="Disordered" evidence="1">
    <location>
        <begin position="172"/>
        <end position="210"/>
    </location>
</feature>
<accession>A0A1D9PPC1</accession>
<name>A0A1D9PPC1_BACVE</name>
<dbReference type="Proteomes" id="UP000587477">
    <property type="component" value="Chromosome"/>
</dbReference>
<feature type="compositionally biased region" description="Basic and acidic residues" evidence="1">
    <location>
        <begin position="172"/>
        <end position="208"/>
    </location>
</feature>
<evidence type="ECO:0000256" key="1">
    <source>
        <dbReference type="SAM" id="MobiDB-lite"/>
    </source>
</evidence>